<dbReference type="GO" id="GO:0004867">
    <property type="term" value="F:serine-type endopeptidase inhibitor activity"/>
    <property type="evidence" value="ECO:0007669"/>
    <property type="project" value="InterPro"/>
</dbReference>
<sequence>MKIIFFLFSVVFVSAVLPLIKGNVVLKDDGFLPEDCKLFHMTTNCHHNGTSSAIDVWRFDVKANDCIEDLFYTSCEATKNNFKSFEKCVSVTYTHCIILRSHDASA</sequence>
<dbReference type="InterPro" id="IPR002223">
    <property type="entry name" value="Kunitz_BPTI"/>
</dbReference>
<dbReference type="RefSeq" id="XP_028149862.1">
    <property type="nucleotide sequence ID" value="XM_028294061.1"/>
</dbReference>
<evidence type="ECO:0000313" key="3">
    <source>
        <dbReference type="RefSeq" id="XP_028149862.1"/>
    </source>
</evidence>
<protein>
    <submittedName>
        <fullName evidence="3">Uncharacterized protein LOC114343256</fullName>
    </submittedName>
</protein>
<dbReference type="Pfam" id="PF00014">
    <property type="entry name" value="Kunitz_BPTI"/>
    <property type="match status" value="1"/>
</dbReference>
<evidence type="ECO:0000259" key="2">
    <source>
        <dbReference type="Pfam" id="PF00014"/>
    </source>
</evidence>
<feature type="domain" description="BPTI/Kunitz inhibitor" evidence="2">
    <location>
        <begin position="51"/>
        <end position="90"/>
    </location>
</feature>
<keyword evidence="1" id="KW-0732">Signal</keyword>
<dbReference type="AlphaFoldDB" id="A0A6P7GV33"/>
<feature type="signal peptide" evidence="1">
    <location>
        <begin position="1"/>
        <end position="15"/>
    </location>
</feature>
<proteinExistence type="predicted"/>
<name>A0A6P7GV33_DIAVI</name>
<dbReference type="InParanoid" id="A0A6P7GV33"/>
<reference evidence="3" key="1">
    <citation type="submission" date="2025-08" db="UniProtKB">
        <authorList>
            <consortium name="RefSeq"/>
        </authorList>
    </citation>
    <scope>IDENTIFICATION</scope>
    <source>
        <tissue evidence="3">Whole insect</tissue>
    </source>
</reference>
<dbReference type="SUPFAM" id="SSF57362">
    <property type="entry name" value="BPTI-like"/>
    <property type="match status" value="1"/>
</dbReference>
<evidence type="ECO:0000256" key="1">
    <source>
        <dbReference type="SAM" id="SignalP"/>
    </source>
</evidence>
<gene>
    <name evidence="3" type="primary">LOC114343256</name>
</gene>
<organism evidence="3">
    <name type="scientific">Diabrotica virgifera virgifera</name>
    <name type="common">western corn rootworm</name>
    <dbReference type="NCBI Taxonomy" id="50390"/>
    <lineage>
        <taxon>Eukaryota</taxon>
        <taxon>Metazoa</taxon>
        <taxon>Ecdysozoa</taxon>
        <taxon>Arthropoda</taxon>
        <taxon>Hexapoda</taxon>
        <taxon>Insecta</taxon>
        <taxon>Pterygota</taxon>
        <taxon>Neoptera</taxon>
        <taxon>Endopterygota</taxon>
        <taxon>Coleoptera</taxon>
        <taxon>Polyphaga</taxon>
        <taxon>Cucujiformia</taxon>
        <taxon>Chrysomeloidea</taxon>
        <taxon>Chrysomelidae</taxon>
        <taxon>Galerucinae</taxon>
        <taxon>Diabroticina</taxon>
        <taxon>Diabroticites</taxon>
        <taxon>Diabrotica</taxon>
    </lineage>
</organism>
<dbReference type="InterPro" id="IPR036880">
    <property type="entry name" value="Kunitz_BPTI_sf"/>
</dbReference>
<accession>A0A6P7GV33</accession>
<feature type="chain" id="PRO_5028339900" evidence="1">
    <location>
        <begin position="16"/>
        <end position="106"/>
    </location>
</feature>
<dbReference type="Gene3D" id="4.10.410.10">
    <property type="entry name" value="Pancreatic trypsin inhibitor Kunitz domain"/>
    <property type="match status" value="1"/>
</dbReference>